<dbReference type="Pfam" id="PF00353">
    <property type="entry name" value="HemolysinCabind"/>
    <property type="match status" value="4"/>
</dbReference>
<dbReference type="GO" id="GO:0005576">
    <property type="term" value="C:extracellular region"/>
    <property type="evidence" value="ECO:0007669"/>
    <property type="project" value="UniProtKB-SubCell"/>
</dbReference>
<dbReference type="PANTHER" id="PTHR38340:SF1">
    <property type="entry name" value="S-LAYER PROTEIN"/>
    <property type="match status" value="1"/>
</dbReference>
<dbReference type="InterPro" id="IPR011049">
    <property type="entry name" value="Serralysin-like_metalloprot_C"/>
</dbReference>
<keyword evidence="2" id="KW-0964">Secreted</keyword>
<dbReference type="GO" id="GO:0005509">
    <property type="term" value="F:calcium ion binding"/>
    <property type="evidence" value="ECO:0007669"/>
    <property type="project" value="InterPro"/>
</dbReference>
<dbReference type="SUPFAM" id="SSF51120">
    <property type="entry name" value="beta-Roll"/>
    <property type="match status" value="2"/>
</dbReference>
<dbReference type="InterPro" id="IPR018511">
    <property type="entry name" value="Hemolysin-typ_Ca-bd_CS"/>
</dbReference>
<name>A0A1Y5T076_9RHOB</name>
<evidence type="ECO:0000256" key="2">
    <source>
        <dbReference type="ARBA" id="ARBA00022525"/>
    </source>
</evidence>
<dbReference type="Gene3D" id="2.150.10.10">
    <property type="entry name" value="Serralysin-like metalloprotease, C-terminal"/>
    <property type="match status" value="3"/>
</dbReference>
<evidence type="ECO:0000256" key="1">
    <source>
        <dbReference type="ARBA" id="ARBA00004613"/>
    </source>
</evidence>
<dbReference type="AlphaFoldDB" id="A0A1Y5T076"/>
<dbReference type="PRINTS" id="PR00313">
    <property type="entry name" value="CABNDNGRPT"/>
</dbReference>
<dbReference type="OrthoDB" id="9342475at2"/>
<dbReference type="InterPro" id="IPR050557">
    <property type="entry name" value="RTX_toxin/Mannuronan_C5-epim"/>
</dbReference>
<comment type="subcellular location">
    <subcellularLocation>
        <location evidence="1">Secreted</location>
    </subcellularLocation>
</comment>
<evidence type="ECO:0000313" key="4">
    <source>
        <dbReference type="Proteomes" id="UP000193862"/>
    </source>
</evidence>
<dbReference type="PANTHER" id="PTHR38340">
    <property type="entry name" value="S-LAYER PROTEIN"/>
    <property type="match status" value="1"/>
</dbReference>
<dbReference type="PROSITE" id="PS00330">
    <property type="entry name" value="HEMOLYSIN_CALCIUM"/>
    <property type="match status" value="1"/>
</dbReference>
<reference evidence="3 4" key="1">
    <citation type="submission" date="2017-03" db="EMBL/GenBank/DDBJ databases">
        <authorList>
            <person name="Afonso C.L."/>
            <person name="Miller P.J."/>
            <person name="Scott M.A."/>
            <person name="Spackman E."/>
            <person name="Goraichik I."/>
            <person name="Dimitrov K.M."/>
            <person name="Suarez D.L."/>
            <person name="Swayne D.E."/>
        </authorList>
    </citation>
    <scope>NUCLEOTIDE SEQUENCE [LARGE SCALE GENOMIC DNA]</scope>
    <source>
        <strain evidence="3 4">CECT 8620</strain>
    </source>
</reference>
<proteinExistence type="predicted"/>
<dbReference type="InterPro" id="IPR001343">
    <property type="entry name" value="Hemolysn_Ca-bd"/>
</dbReference>
<protein>
    <submittedName>
        <fullName evidence="3">Hemolysin, chromosomal</fullName>
    </submittedName>
</protein>
<keyword evidence="4" id="KW-1185">Reference proteome</keyword>
<dbReference type="Proteomes" id="UP000193862">
    <property type="component" value="Unassembled WGS sequence"/>
</dbReference>
<organism evidence="3 4">
    <name type="scientific">Aquimixticola soesokkakensis</name>
    <dbReference type="NCBI Taxonomy" id="1519096"/>
    <lineage>
        <taxon>Bacteria</taxon>
        <taxon>Pseudomonadati</taxon>
        <taxon>Pseudomonadota</taxon>
        <taxon>Alphaproteobacteria</taxon>
        <taxon>Rhodobacterales</taxon>
        <taxon>Paracoccaceae</taxon>
        <taxon>Aquimixticola</taxon>
    </lineage>
</organism>
<sequence length="445" mass="47224">MTTYSFEAPVYAWTYDPVTESETQSFAVAPVDLVMSMQVSALTYTVLSTEADGEEVELSTASGGLPIVLSIFGEWIMFDPDEYANPWLTTLNWEKDGLSYTTTVLDMPFQSVFDEVDGVYEDFGILFQIAGDPLPLDDEGFDPLTFEADYNATPVATTSWLEGDALDLFAVLGATMTQDDVVVADDNDNVIGVGAGKDTVFAGGGDDVIWAGVGADTIYAGDGDDRVIGGGGQDYAELGDGNDTYEDEADGDDWFAQDEIHGGAGHDNIFAGGGRDTVYGGSGDDYIDGWTGDDLLIGNQGDDTLLGYDGNDRIFAGIGNDDLSGEAGDDLLNGFHGDDLLNGGLGNDTMTGGLGIDTFMFFSDRDEGNDVITDFDVANDVLALVNLSEVPDEYTLTVSDTFATLDLAGGTSVTLLGAFTQAEIEDTIVFNPSFDMPPIDAPVFM</sequence>
<gene>
    <name evidence="3" type="primary">hlyA_3</name>
    <name evidence="3" type="ORF">AQS8620_02074</name>
</gene>
<accession>A0A1Y5T076</accession>
<dbReference type="EMBL" id="FWFS01000007">
    <property type="protein sequence ID" value="SLN49026.1"/>
    <property type="molecule type" value="Genomic_DNA"/>
</dbReference>
<evidence type="ECO:0000313" key="3">
    <source>
        <dbReference type="EMBL" id="SLN49026.1"/>
    </source>
</evidence>
<dbReference type="RefSeq" id="WP_085836782.1">
    <property type="nucleotide sequence ID" value="NZ_FWFS01000007.1"/>
</dbReference>